<feature type="compositionally biased region" description="Gly residues" evidence="1">
    <location>
        <begin position="301"/>
        <end position="310"/>
    </location>
</feature>
<gene>
    <name evidence="2" type="ORF">GCM10009858_33080</name>
</gene>
<dbReference type="Proteomes" id="UP001500730">
    <property type="component" value="Unassembled WGS sequence"/>
</dbReference>
<evidence type="ECO:0000256" key="1">
    <source>
        <dbReference type="SAM" id="MobiDB-lite"/>
    </source>
</evidence>
<accession>A0ABN3LXW7</accession>
<reference evidence="2 3" key="1">
    <citation type="journal article" date="2019" name="Int. J. Syst. Evol. Microbiol.">
        <title>The Global Catalogue of Microorganisms (GCM) 10K type strain sequencing project: providing services to taxonomists for standard genome sequencing and annotation.</title>
        <authorList>
            <consortium name="The Broad Institute Genomics Platform"/>
            <consortium name="The Broad Institute Genome Sequencing Center for Infectious Disease"/>
            <person name="Wu L."/>
            <person name="Ma J."/>
        </authorList>
    </citation>
    <scope>NUCLEOTIDE SEQUENCE [LARGE SCALE GENOMIC DNA]</scope>
    <source>
        <strain evidence="2 3">JCM 16259</strain>
    </source>
</reference>
<dbReference type="EMBL" id="BAAARE010000015">
    <property type="protein sequence ID" value="GAA2492470.1"/>
    <property type="molecule type" value="Genomic_DNA"/>
</dbReference>
<name>A0ABN3LXW7_9MICO</name>
<keyword evidence="3" id="KW-1185">Reference proteome</keyword>
<proteinExistence type="predicted"/>
<organism evidence="2 3">
    <name type="scientific">Terrabacter carboxydivorans</name>
    <dbReference type="NCBI Taxonomy" id="619730"/>
    <lineage>
        <taxon>Bacteria</taxon>
        <taxon>Bacillati</taxon>
        <taxon>Actinomycetota</taxon>
        <taxon>Actinomycetes</taxon>
        <taxon>Micrococcales</taxon>
        <taxon>Intrasporangiaceae</taxon>
        <taxon>Terrabacter</taxon>
    </lineage>
</organism>
<feature type="region of interest" description="Disordered" evidence="1">
    <location>
        <begin position="286"/>
        <end position="338"/>
    </location>
</feature>
<dbReference type="GO" id="GO:0016779">
    <property type="term" value="F:nucleotidyltransferase activity"/>
    <property type="evidence" value="ECO:0007669"/>
    <property type="project" value="UniProtKB-KW"/>
</dbReference>
<comment type="caution">
    <text evidence="2">The sequence shown here is derived from an EMBL/GenBank/DDBJ whole genome shotgun (WGS) entry which is preliminary data.</text>
</comment>
<keyword evidence="2" id="KW-0808">Transferase</keyword>
<dbReference type="RefSeq" id="WP_344256118.1">
    <property type="nucleotide sequence ID" value="NZ_BAAARE010000015.1"/>
</dbReference>
<sequence>MSAAAVPSHPRLPAWLRPLTRRPGEVQFGVLPGGPVVTGMTDVEVGLLAGLDGALPLASTDRVAAEAGVEPGRWRALLELTSDLGLLTDRDPHGATAGVRSPGRVVVDGCGQVASGIAEALLLTGTTVVHGRAGVDRAVASPVRPRPDLVVIVGSPVVDPRRGELWLRHGVPHLPVAPAGPRTVVGPLVDDSPGAPCLWCLERHRADRDEAWPAVMSQAAPARSLTLAGPVEGRHDALSPGLAHLVVGSVTLLVTGLLEGHPPPPGVSVEVSLPWPRMDHRRWPPHPLCPEHPARTSTRSGAGGAAGVSGPGHDRAAEAAPGQVVGRRAPDVSLQRGA</sequence>
<protein>
    <submittedName>
        <fullName evidence="2">ThiF family adenylyltransferase</fullName>
    </submittedName>
</protein>
<keyword evidence="2" id="KW-0548">Nucleotidyltransferase</keyword>
<evidence type="ECO:0000313" key="2">
    <source>
        <dbReference type="EMBL" id="GAA2492470.1"/>
    </source>
</evidence>
<evidence type="ECO:0000313" key="3">
    <source>
        <dbReference type="Proteomes" id="UP001500730"/>
    </source>
</evidence>
<dbReference type="Gene3D" id="3.40.50.720">
    <property type="entry name" value="NAD(P)-binding Rossmann-like Domain"/>
    <property type="match status" value="1"/>
</dbReference>